<dbReference type="Gene3D" id="1.10.3720.10">
    <property type="entry name" value="MetI-like"/>
    <property type="match status" value="1"/>
</dbReference>
<evidence type="ECO:0000256" key="7">
    <source>
        <dbReference type="RuleBase" id="RU363032"/>
    </source>
</evidence>
<dbReference type="InterPro" id="IPR000515">
    <property type="entry name" value="MetI-like"/>
</dbReference>
<organism evidence="9 10">
    <name type="scientific">Diplocloster modestus</name>
    <dbReference type="NCBI Taxonomy" id="2850322"/>
    <lineage>
        <taxon>Bacteria</taxon>
        <taxon>Bacillati</taxon>
        <taxon>Bacillota</taxon>
        <taxon>Clostridia</taxon>
        <taxon>Lachnospirales</taxon>
        <taxon>Lachnospiraceae</taxon>
        <taxon>Diplocloster</taxon>
    </lineage>
</organism>
<evidence type="ECO:0000256" key="6">
    <source>
        <dbReference type="ARBA" id="ARBA00023136"/>
    </source>
</evidence>
<name>A0ABS6K947_9FIRM</name>
<feature type="transmembrane region" description="Helical" evidence="7">
    <location>
        <begin position="76"/>
        <end position="95"/>
    </location>
</feature>
<keyword evidence="5 7" id="KW-1133">Transmembrane helix</keyword>
<comment type="subcellular location">
    <subcellularLocation>
        <location evidence="1 7">Cell membrane</location>
        <topology evidence="1 7">Multi-pass membrane protein</topology>
    </subcellularLocation>
</comment>
<evidence type="ECO:0000256" key="4">
    <source>
        <dbReference type="ARBA" id="ARBA00022692"/>
    </source>
</evidence>
<gene>
    <name evidence="9" type="ORF">KTH90_13495</name>
</gene>
<evidence type="ECO:0000256" key="5">
    <source>
        <dbReference type="ARBA" id="ARBA00022989"/>
    </source>
</evidence>
<keyword evidence="10" id="KW-1185">Reference proteome</keyword>
<feature type="transmembrane region" description="Helical" evidence="7">
    <location>
        <begin position="211"/>
        <end position="233"/>
    </location>
</feature>
<accession>A0ABS6K947</accession>
<dbReference type="Pfam" id="PF00528">
    <property type="entry name" value="BPD_transp_1"/>
    <property type="match status" value="1"/>
</dbReference>
<evidence type="ECO:0000256" key="2">
    <source>
        <dbReference type="ARBA" id="ARBA00022448"/>
    </source>
</evidence>
<sequence>MKRKKRSKAYLLVWPALLLSIVLIMVPGLLTIVVSFTDWNGVASLNDLNFVGLQNFQEVFSNKVFWKSFYNNLEWTAIYLTIPVAISVFVAALLINRKHTRSLYQVLFLIPYVLAPAVNAMLWKSIIFNPSAGMVGWLRKMGYAASSPLGSMDSALFAVAAVDIWHYWGYLAIVYLASMRQTPDDQIEVARVMGCNALQVFRYVYYPNMRATFRLMFIMIMITSFLTFDYVWLLTSGGPAHATEMLSTYAYSLAYSTYQTGKAAVVSLFAGGFGMIASCFYTALSRKEEAD</sequence>
<evidence type="ECO:0000256" key="3">
    <source>
        <dbReference type="ARBA" id="ARBA00022475"/>
    </source>
</evidence>
<protein>
    <submittedName>
        <fullName evidence="9">Sugar ABC transporter permease</fullName>
    </submittedName>
</protein>
<keyword evidence="3" id="KW-1003">Cell membrane</keyword>
<proteinExistence type="inferred from homology"/>
<keyword evidence="4 7" id="KW-0812">Transmembrane</keyword>
<evidence type="ECO:0000259" key="8">
    <source>
        <dbReference type="PROSITE" id="PS50928"/>
    </source>
</evidence>
<feature type="transmembrane region" description="Helical" evidence="7">
    <location>
        <begin position="155"/>
        <end position="177"/>
    </location>
</feature>
<dbReference type="SUPFAM" id="SSF161098">
    <property type="entry name" value="MetI-like"/>
    <property type="match status" value="1"/>
</dbReference>
<feature type="transmembrane region" description="Helical" evidence="7">
    <location>
        <begin position="12"/>
        <end position="36"/>
    </location>
</feature>
<dbReference type="RefSeq" id="WP_158355115.1">
    <property type="nucleotide sequence ID" value="NZ_JAHQCX010000008.1"/>
</dbReference>
<feature type="transmembrane region" description="Helical" evidence="7">
    <location>
        <begin position="263"/>
        <end position="284"/>
    </location>
</feature>
<dbReference type="PROSITE" id="PS50928">
    <property type="entry name" value="ABC_TM1"/>
    <property type="match status" value="1"/>
</dbReference>
<feature type="transmembrane region" description="Helical" evidence="7">
    <location>
        <begin position="107"/>
        <end position="128"/>
    </location>
</feature>
<dbReference type="PANTHER" id="PTHR43005:SF1">
    <property type="entry name" value="SPERMIDINE_PUTRESCINE TRANSPORT SYSTEM PERMEASE PROTEIN"/>
    <property type="match status" value="1"/>
</dbReference>
<comment type="similarity">
    <text evidence="7">Belongs to the binding-protein-dependent transport system permease family.</text>
</comment>
<evidence type="ECO:0000313" key="10">
    <source>
        <dbReference type="Proteomes" id="UP001314681"/>
    </source>
</evidence>
<dbReference type="Proteomes" id="UP001314681">
    <property type="component" value="Unassembled WGS sequence"/>
</dbReference>
<dbReference type="EMBL" id="JAHQCX010000008">
    <property type="protein sequence ID" value="MBU9727032.1"/>
    <property type="molecule type" value="Genomic_DNA"/>
</dbReference>
<reference evidence="9 10" key="1">
    <citation type="submission" date="2021-06" db="EMBL/GenBank/DDBJ databases">
        <title>Description of novel taxa of the family Lachnospiraceae.</title>
        <authorList>
            <person name="Chaplin A.V."/>
            <person name="Sokolova S.R."/>
            <person name="Pikina A.P."/>
            <person name="Korzhanova M."/>
            <person name="Belova V."/>
            <person name="Korostin D."/>
            <person name="Efimov B.A."/>
        </authorList>
    </citation>
    <scope>NUCLEOTIDE SEQUENCE [LARGE SCALE GENOMIC DNA]</scope>
    <source>
        <strain evidence="9 10">ASD4241</strain>
    </source>
</reference>
<dbReference type="CDD" id="cd06261">
    <property type="entry name" value="TM_PBP2"/>
    <property type="match status" value="1"/>
</dbReference>
<keyword evidence="2 7" id="KW-0813">Transport</keyword>
<keyword evidence="6 7" id="KW-0472">Membrane</keyword>
<comment type="caution">
    <text evidence="9">The sequence shown here is derived from an EMBL/GenBank/DDBJ whole genome shotgun (WGS) entry which is preliminary data.</text>
</comment>
<dbReference type="InterPro" id="IPR035906">
    <property type="entry name" value="MetI-like_sf"/>
</dbReference>
<feature type="domain" description="ABC transmembrane type-1" evidence="8">
    <location>
        <begin position="69"/>
        <end position="281"/>
    </location>
</feature>
<dbReference type="PANTHER" id="PTHR43005">
    <property type="entry name" value="BLR7065 PROTEIN"/>
    <property type="match status" value="1"/>
</dbReference>
<evidence type="ECO:0000313" key="9">
    <source>
        <dbReference type="EMBL" id="MBU9727032.1"/>
    </source>
</evidence>
<evidence type="ECO:0000256" key="1">
    <source>
        <dbReference type="ARBA" id="ARBA00004651"/>
    </source>
</evidence>